<evidence type="ECO:0000313" key="2">
    <source>
        <dbReference type="Proteomes" id="UP001172738"/>
    </source>
</evidence>
<accession>A0ABT8FX23</accession>
<evidence type="ECO:0000313" key="1">
    <source>
        <dbReference type="EMBL" id="MDN4471440.1"/>
    </source>
</evidence>
<proteinExistence type="predicted"/>
<keyword evidence="2" id="KW-1185">Reference proteome</keyword>
<name>A0ABT8FX23_9MICO</name>
<reference evidence="1" key="1">
    <citation type="submission" date="2023-06" db="EMBL/GenBank/DDBJ databases">
        <title>SYSU T00b26.</title>
        <authorList>
            <person name="Gao L."/>
            <person name="Fang B.-Z."/>
            <person name="Li W.-J."/>
        </authorList>
    </citation>
    <scope>NUCLEOTIDE SEQUENCE</scope>
    <source>
        <strain evidence="1">SYSU T00b26</strain>
    </source>
</reference>
<protein>
    <submittedName>
        <fullName evidence="1">Uncharacterized protein</fullName>
    </submittedName>
</protein>
<dbReference type="EMBL" id="JAUHPV010000001">
    <property type="protein sequence ID" value="MDN4471440.1"/>
    <property type="molecule type" value="Genomic_DNA"/>
</dbReference>
<sequence length="110" mass="11845">MSTLLFWLMLVSLVSVGIVSPRWREFPLAAVALTSGLLMYVDESTDMPLWVRTVLWLVVSLAYTAAQWQLRVGEEGSGLAEPSELFGPVGHTAADEAEPLEASLPTVGAA</sequence>
<comment type="caution">
    <text evidence="1">The sequence shown here is derived from an EMBL/GenBank/DDBJ whole genome shotgun (WGS) entry which is preliminary data.</text>
</comment>
<dbReference type="RefSeq" id="WP_301125072.1">
    <property type="nucleotide sequence ID" value="NZ_JAUHPV010000001.1"/>
</dbReference>
<dbReference type="Proteomes" id="UP001172738">
    <property type="component" value="Unassembled WGS sequence"/>
</dbReference>
<organism evidence="1 2">
    <name type="scientific">Demequina zhanjiangensis</name>
    <dbReference type="NCBI Taxonomy" id="3051659"/>
    <lineage>
        <taxon>Bacteria</taxon>
        <taxon>Bacillati</taxon>
        <taxon>Actinomycetota</taxon>
        <taxon>Actinomycetes</taxon>
        <taxon>Micrococcales</taxon>
        <taxon>Demequinaceae</taxon>
        <taxon>Demequina</taxon>
    </lineage>
</organism>
<gene>
    <name evidence="1" type="ORF">QQX04_00355</name>
</gene>